<dbReference type="InterPro" id="IPR012664">
    <property type="entry name" value="CHP02452"/>
</dbReference>
<organism evidence="1 3">
    <name type="scientific">Tritrichomonas musculus</name>
    <dbReference type="NCBI Taxonomy" id="1915356"/>
    <lineage>
        <taxon>Eukaryota</taxon>
        <taxon>Metamonada</taxon>
        <taxon>Parabasalia</taxon>
        <taxon>Tritrichomonadida</taxon>
        <taxon>Tritrichomonadidae</taxon>
        <taxon>Tritrichomonas</taxon>
    </lineage>
</organism>
<keyword evidence="3" id="KW-1185">Reference proteome</keyword>
<comment type="caution">
    <text evidence="1">The sequence shown here is derived from an EMBL/GenBank/DDBJ whole genome shotgun (WGS) entry which is preliminary data.</text>
</comment>
<dbReference type="InterPro" id="IPR043472">
    <property type="entry name" value="Macro_dom-like"/>
</dbReference>
<dbReference type="NCBIfam" id="TIGR02452">
    <property type="entry name" value="TIGR02452 family protein"/>
    <property type="match status" value="1"/>
</dbReference>
<reference evidence="1 3" key="1">
    <citation type="submission" date="2024-04" db="EMBL/GenBank/DDBJ databases">
        <title>Tritrichomonas musculus Genome.</title>
        <authorList>
            <person name="Alves-Ferreira E."/>
            <person name="Grigg M."/>
            <person name="Lorenzi H."/>
            <person name="Galac M."/>
        </authorList>
    </citation>
    <scope>NUCLEOTIDE SEQUENCE [LARGE SCALE GENOMIC DNA]</scope>
    <source>
        <strain evidence="1 3">EAF2021</strain>
    </source>
</reference>
<dbReference type="Proteomes" id="UP001470230">
    <property type="component" value="Unassembled WGS sequence"/>
</dbReference>
<dbReference type="EMBL" id="JAPFFF010000018">
    <property type="protein sequence ID" value="KAK8860701.1"/>
    <property type="molecule type" value="Genomic_DNA"/>
</dbReference>
<gene>
    <name evidence="2" type="ORF">M9Y10_012366</name>
    <name evidence="1" type="ORF">M9Y10_018103</name>
</gene>
<proteinExistence type="predicted"/>
<name>A0ABR2GME1_9EUKA</name>
<accession>A0ABR2GME1</accession>
<dbReference type="EMBL" id="JAPFFF010000237">
    <property type="protein sequence ID" value="KAK8835093.1"/>
    <property type="molecule type" value="Genomic_DNA"/>
</dbReference>
<evidence type="ECO:0000313" key="2">
    <source>
        <dbReference type="EMBL" id="KAK8860701.1"/>
    </source>
</evidence>
<dbReference type="Gene3D" id="3.40.220.10">
    <property type="entry name" value="Leucine Aminopeptidase, subunit E, domain 1"/>
    <property type="match status" value="1"/>
</dbReference>
<evidence type="ECO:0008006" key="4">
    <source>
        <dbReference type="Google" id="ProtNLM"/>
    </source>
</evidence>
<evidence type="ECO:0000313" key="1">
    <source>
        <dbReference type="EMBL" id="KAK8835093.1"/>
    </source>
</evidence>
<dbReference type="PANTHER" id="PTHR35596">
    <property type="entry name" value="DUF2263 DOMAIN-CONTAINING PROTEIN"/>
    <property type="match status" value="1"/>
</dbReference>
<protein>
    <recommendedName>
        <fullName evidence="4">Microbial-type PARG catalytic domain-containing protein</fullName>
    </recommendedName>
</protein>
<evidence type="ECO:0000313" key="3">
    <source>
        <dbReference type="Proteomes" id="UP001470230"/>
    </source>
</evidence>
<sequence>MFASDYLILSPNVPVFRDDQLNFLKQPFELSVITSAAVLKMYLPNEDDKKINKIMLERIRKIIKLAIQEGYEAIVLGAFGCGAFANKSVDVS</sequence>
<dbReference type="PANTHER" id="PTHR35596:SF1">
    <property type="entry name" value="MICROBIAL-TYPE PARG CATALYTIC DOMAIN-CONTAINING PROTEIN"/>
    <property type="match status" value="1"/>
</dbReference>